<dbReference type="OrthoDB" id="4427276at2"/>
<proteinExistence type="predicted"/>
<dbReference type="GO" id="GO:0006260">
    <property type="term" value="P:DNA replication"/>
    <property type="evidence" value="ECO:0007669"/>
    <property type="project" value="InterPro"/>
</dbReference>
<feature type="compositionally biased region" description="Acidic residues" evidence="3">
    <location>
        <begin position="170"/>
        <end position="180"/>
    </location>
</feature>
<dbReference type="GO" id="GO:0003697">
    <property type="term" value="F:single-stranded DNA binding"/>
    <property type="evidence" value="ECO:0007669"/>
    <property type="project" value="InterPro"/>
</dbReference>
<feature type="compositionally biased region" description="Low complexity" evidence="3">
    <location>
        <begin position="120"/>
        <end position="136"/>
    </location>
</feature>
<dbReference type="CDD" id="cd04496">
    <property type="entry name" value="SSB_OBF"/>
    <property type="match status" value="1"/>
</dbReference>
<evidence type="ECO:0000313" key="4">
    <source>
        <dbReference type="EMBL" id="RZU30759.1"/>
    </source>
</evidence>
<evidence type="ECO:0000313" key="5">
    <source>
        <dbReference type="Proteomes" id="UP000292507"/>
    </source>
</evidence>
<dbReference type="AlphaFoldDB" id="A0A4Q7Y4J4"/>
<dbReference type="Proteomes" id="UP000292507">
    <property type="component" value="Unassembled WGS sequence"/>
</dbReference>
<dbReference type="PANTHER" id="PTHR10302:SF27">
    <property type="entry name" value="SINGLE-STRANDED DNA-BINDING PROTEIN"/>
    <property type="match status" value="1"/>
</dbReference>
<comment type="caution">
    <text evidence="4">The sequence shown here is derived from an EMBL/GenBank/DDBJ whole genome shotgun (WGS) entry which is preliminary data.</text>
</comment>
<protein>
    <submittedName>
        <fullName evidence="4">Single-strand DNA-binding protein</fullName>
    </submittedName>
</protein>
<dbReference type="Gene3D" id="2.40.50.140">
    <property type="entry name" value="Nucleic acid-binding proteins"/>
    <property type="match status" value="1"/>
</dbReference>
<keyword evidence="1 2" id="KW-0238">DNA-binding</keyword>
<accession>A0A4Q7Y4J4</accession>
<reference evidence="4 5" key="1">
    <citation type="submission" date="2019-02" db="EMBL/GenBank/DDBJ databases">
        <title>Sequencing the genomes of 1000 actinobacteria strains.</title>
        <authorList>
            <person name="Klenk H.-P."/>
        </authorList>
    </citation>
    <scope>NUCLEOTIDE SEQUENCE [LARGE SCALE GENOMIC DNA]</scope>
    <source>
        <strain evidence="4 5">DSM 44509</strain>
    </source>
</reference>
<sequence>MNDTIVTVVGNVVDAPRRNNTQNGAVTNFRLASTARRYDAGSEQFVDSGTFWVDVECWNGLSGNVAGSLSKGDPVIVQGALTTHSWESESGPRSKPRIKAFAVGPNLAKGMSVFKRSGRPADAAGTGVAATGEPGPQSGAGPVDDHATPDQPVAGRDYVGDESALHPLDADDLDPEPAHA</sequence>
<name>A0A4Q7Y4J4_9ACTN</name>
<dbReference type="InterPro" id="IPR000424">
    <property type="entry name" value="Primosome_PriB/ssb"/>
</dbReference>
<evidence type="ECO:0000256" key="1">
    <source>
        <dbReference type="ARBA" id="ARBA00023125"/>
    </source>
</evidence>
<dbReference type="InterPro" id="IPR012340">
    <property type="entry name" value="NA-bd_OB-fold"/>
</dbReference>
<organism evidence="4 5">
    <name type="scientific">Blastococcus saxobsidens</name>
    <dbReference type="NCBI Taxonomy" id="138336"/>
    <lineage>
        <taxon>Bacteria</taxon>
        <taxon>Bacillati</taxon>
        <taxon>Actinomycetota</taxon>
        <taxon>Actinomycetes</taxon>
        <taxon>Geodermatophilales</taxon>
        <taxon>Geodermatophilaceae</taxon>
        <taxon>Blastococcus</taxon>
    </lineage>
</organism>
<dbReference type="GO" id="GO:0009295">
    <property type="term" value="C:nucleoid"/>
    <property type="evidence" value="ECO:0007669"/>
    <property type="project" value="TreeGrafter"/>
</dbReference>
<dbReference type="SUPFAM" id="SSF50249">
    <property type="entry name" value="Nucleic acid-binding proteins"/>
    <property type="match status" value="1"/>
</dbReference>
<dbReference type="EMBL" id="SHKV01000001">
    <property type="protein sequence ID" value="RZU30759.1"/>
    <property type="molecule type" value="Genomic_DNA"/>
</dbReference>
<dbReference type="PANTHER" id="PTHR10302">
    <property type="entry name" value="SINGLE-STRANDED DNA-BINDING PROTEIN"/>
    <property type="match status" value="1"/>
</dbReference>
<evidence type="ECO:0000256" key="3">
    <source>
        <dbReference type="SAM" id="MobiDB-lite"/>
    </source>
</evidence>
<feature type="region of interest" description="Disordered" evidence="3">
    <location>
        <begin position="117"/>
        <end position="180"/>
    </location>
</feature>
<gene>
    <name evidence="4" type="ORF">BKA19_0386</name>
</gene>
<evidence type="ECO:0000256" key="2">
    <source>
        <dbReference type="PROSITE-ProRule" id="PRU00252"/>
    </source>
</evidence>
<dbReference type="PROSITE" id="PS50935">
    <property type="entry name" value="SSB"/>
    <property type="match status" value="1"/>
</dbReference>
<dbReference type="InterPro" id="IPR011344">
    <property type="entry name" value="ssDNA-bd"/>
</dbReference>
<dbReference type="RefSeq" id="WP_104527146.1">
    <property type="nucleotide sequence ID" value="NZ_POQT01000004.1"/>
</dbReference>
<keyword evidence="5" id="KW-1185">Reference proteome</keyword>
<dbReference type="Pfam" id="PF00436">
    <property type="entry name" value="SSB"/>
    <property type="match status" value="1"/>
</dbReference>